<proteinExistence type="predicted"/>
<dbReference type="InterPro" id="IPR006616">
    <property type="entry name" value="DM9_repeat"/>
</dbReference>
<evidence type="ECO:0000313" key="1">
    <source>
        <dbReference type="EMBL" id="JAT64244.1"/>
    </source>
</evidence>
<accession>A0A1D1ZBK3</accession>
<dbReference type="SMART" id="SM00696">
    <property type="entry name" value="DM9"/>
    <property type="match status" value="1"/>
</dbReference>
<feature type="non-terminal residue" evidence="1">
    <location>
        <position position="1"/>
    </location>
</feature>
<dbReference type="PANTHER" id="PTHR31649:SF1">
    <property type="entry name" value="FARNESOIC ACID O-METHYL TRANSFERASE DOMAIN-CONTAINING PROTEIN"/>
    <property type="match status" value="1"/>
</dbReference>
<organism evidence="1">
    <name type="scientific">Anthurium amnicola</name>
    <dbReference type="NCBI Taxonomy" id="1678845"/>
    <lineage>
        <taxon>Eukaryota</taxon>
        <taxon>Viridiplantae</taxon>
        <taxon>Streptophyta</taxon>
        <taxon>Embryophyta</taxon>
        <taxon>Tracheophyta</taxon>
        <taxon>Spermatophyta</taxon>
        <taxon>Magnoliopsida</taxon>
        <taxon>Liliopsida</taxon>
        <taxon>Araceae</taxon>
        <taxon>Pothoideae</taxon>
        <taxon>Potheae</taxon>
        <taxon>Anthurium</taxon>
    </lineage>
</organism>
<reference evidence="1" key="1">
    <citation type="submission" date="2015-07" db="EMBL/GenBank/DDBJ databases">
        <title>Transcriptome Assembly of Anthurium amnicola.</title>
        <authorList>
            <person name="Suzuki J."/>
        </authorList>
    </citation>
    <scope>NUCLEOTIDE SEQUENCE</scope>
</reference>
<gene>
    <name evidence="1" type="primary">SCUBE3</name>
    <name evidence="1" type="ORF">g.40831</name>
</gene>
<dbReference type="PANTHER" id="PTHR31649">
    <property type="entry name" value="AGAP009604-PA"/>
    <property type="match status" value="1"/>
</dbReference>
<dbReference type="EMBL" id="GDJX01003692">
    <property type="protein sequence ID" value="JAT64244.1"/>
    <property type="molecule type" value="Transcribed_RNA"/>
</dbReference>
<name>A0A1D1ZBK3_9ARAE</name>
<dbReference type="AlphaFoldDB" id="A0A1D1ZBK3"/>
<protein>
    <submittedName>
        <fullName evidence="1">Signal peptide, CUB and EGF-like domain-containing protein 3</fullName>
    </submittedName>
</protein>
<dbReference type="Pfam" id="PF11901">
    <property type="entry name" value="DM9"/>
    <property type="match status" value="1"/>
</dbReference>
<sequence length="168" mass="18817">RINIKFSHNMAPSRDHSEAIWKKASYGTVPTNSFWEGNPGKSHAIGRAYYKGGLHIGYVSENHEGLVIGWGGEEIVIKEEYEVLTGDKSYFQWEECSGACIPKSFTPLRGGHEADGRELYIARVKTKNGDRIGKAGQHLTGGMNYVLDGEETWSKHYDVFAIKNPKKK</sequence>